<gene>
    <name evidence="1" type="ORF">ACJ73_09474</name>
</gene>
<dbReference type="VEuPathDB" id="FungiDB:ACJ73_09474"/>
<keyword evidence="2" id="KW-1185">Reference proteome</keyword>
<name>A0A1J9P7A3_9EURO</name>
<dbReference type="AlphaFoldDB" id="A0A1J9P7A3"/>
<evidence type="ECO:0000313" key="1">
    <source>
        <dbReference type="EMBL" id="OJD11770.1"/>
    </source>
</evidence>
<organism evidence="1 2">
    <name type="scientific">Blastomyces percursus</name>
    <dbReference type="NCBI Taxonomy" id="1658174"/>
    <lineage>
        <taxon>Eukaryota</taxon>
        <taxon>Fungi</taxon>
        <taxon>Dikarya</taxon>
        <taxon>Ascomycota</taxon>
        <taxon>Pezizomycotina</taxon>
        <taxon>Eurotiomycetes</taxon>
        <taxon>Eurotiomycetidae</taxon>
        <taxon>Onygenales</taxon>
        <taxon>Ajellomycetaceae</taxon>
        <taxon>Blastomyces</taxon>
    </lineage>
</organism>
<reference evidence="1 2" key="1">
    <citation type="submission" date="2015-08" db="EMBL/GenBank/DDBJ databases">
        <title>Emmonsia species relationships and genome sequence.</title>
        <authorList>
            <person name="Cuomo C.A."/>
            <person name="Schwartz I.S."/>
            <person name="Kenyon C."/>
            <person name="De Hoog G.S."/>
            <person name="Govender N.P."/>
            <person name="Botha A."/>
            <person name="Moreno L."/>
            <person name="De Vries M."/>
            <person name="Munoz J.F."/>
            <person name="Stielow J.B."/>
        </authorList>
    </citation>
    <scope>NUCLEOTIDE SEQUENCE [LARGE SCALE GENOMIC DNA]</scope>
    <source>
        <strain evidence="1 2">EI222</strain>
    </source>
</reference>
<proteinExistence type="predicted"/>
<sequence length="36" mass="4363">MISTPILQISEILRQNLYPWERIGLRVPTMICLYWD</sequence>
<accession>A0A1J9P7A3</accession>
<dbReference type="EMBL" id="LGTZ01002691">
    <property type="protein sequence ID" value="OJD11770.1"/>
    <property type="molecule type" value="Genomic_DNA"/>
</dbReference>
<dbReference type="Proteomes" id="UP000242791">
    <property type="component" value="Unassembled WGS sequence"/>
</dbReference>
<comment type="caution">
    <text evidence="1">The sequence shown here is derived from an EMBL/GenBank/DDBJ whole genome shotgun (WGS) entry which is preliminary data.</text>
</comment>
<evidence type="ECO:0000313" key="2">
    <source>
        <dbReference type="Proteomes" id="UP000242791"/>
    </source>
</evidence>
<protein>
    <submittedName>
        <fullName evidence="1">Uncharacterized protein</fullName>
    </submittedName>
</protein>